<dbReference type="InterPro" id="IPR013763">
    <property type="entry name" value="Cyclin-like_dom"/>
</dbReference>
<dbReference type="InterPro" id="IPR006671">
    <property type="entry name" value="Cyclin_N"/>
</dbReference>
<feature type="compositionally biased region" description="Polar residues" evidence="5">
    <location>
        <begin position="57"/>
        <end position="79"/>
    </location>
</feature>
<comment type="caution">
    <text evidence="8">The sequence shown here is derived from an EMBL/GenBank/DDBJ whole genome shotgun (WGS) entry which is preliminary data.</text>
</comment>
<evidence type="ECO:0000256" key="5">
    <source>
        <dbReference type="SAM" id="MobiDB-lite"/>
    </source>
</evidence>
<dbReference type="PROSITE" id="PS00292">
    <property type="entry name" value="CYCLINS"/>
    <property type="match status" value="1"/>
</dbReference>
<protein>
    <submittedName>
        <fullName evidence="8">Uncharacterized protein</fullName>
    </submittedName>
</protein>
<dbReference type="InterPro" id="IPR039361">
    <property type="entry name" value="Cyclin"/>
</dbReference>
<keyword evidence="3" id="KW-0131">Cell cycle</keyword>
<organism evidence="8 9">
    <name type="scientific">Pyrocoelia pectoralis</name>
    <dbReference type="NCBI Taxonomy" id="417401"/>
    <lineage>
        <taxon>Eukaryota</taxon>
        <taxon>Metazoa</taxon>
        <taxon>Ecdysozoa</taxon>
        <taxon>Arthropoda</taxon>
        <taxon>Hexapoda</taxon>
        <taxon>Insecta</taxon>
        <taxon>Pterygota</taxon>
        <taxon>Neoptera</taxon>
        <taxon>Endopterygota</taxon>
        <taxon>Coleoptera</taxon>
        <taxon>Polyphaga</taxon>
        <taxon>Elateriformia</taxon>
        <taxon>Elateroidea</taxon>
        <taxon>Lampyridae</taxon>
        <taxon>Lampyrinae</taxon>
        <taxon>Pyrocoelia</taxon>
    </lineage>
</organism>
<dbReference type="Pfam" id="PF02984">
    <property type="entry name" value="Cyclin_C"/>
    <property type="match status" value="1"/>
</dbReference>
<name>A0AAN7ZG25_9COLE</name>
<feature type="domain" description="Cyclin-like" evidence="6">
    <location>
        <begin position="240"/>
        <end position="323"/>
    </location>
</feature>
<dbReference type="FunFam" id="1.10.472.10:FF:000001">
    <property type="entry name" value="G2/mitotic-specific cyclin"/>
    <property type="match status" value="1"/>
</dbReference>
<dbReference type="SMART" id="SM01332">
    <property type="entry name" value="Cyclin_C"/>
    <property type="match status" value="1"/>
</dbReference>
<dbReference type="Proteomes" id="UP001329430">
    <property type="component" value="Chromosome 9"/>
</dbReference>
<dbReference type="GO" id="GO:0005634">
    <property type="term" value="C:nucleus"/>
    <property type="evidence" value="ECO:0007669"/>
    <property type="project" value="UniProtKB-ARBA"/>
</dbReference>
<gene>
    <name evidence="8" type="ORF">RI129_011663</name>
</gene>
<evidence type="ECO:0000256" key="4">
    <source>
        <dbReference type="RuleBase" id="RU000383"/>
    </source>
</evidence>
<dbReference type="PANTHER" id="PTHR10177">
    <property type="entry name" value="CYCLINS"/>
    <property type="match status" value="1"/>
</dbReference>
<dbReference type="Pfam" id="PF00134">
    <property type="entry name" value="Cyclin_N"/>
    <property type="match status" value="1"/>
</dbReference>
<dbReference type="Gene3D" id="1.10.472.10">
    <property type="entry name" value="Cyclin-like"/>
    <property type="match status" value="2"/>
</dbReference>
<dbReference type="AlphaFoldDB" id="A0AAN7ZG25"/>
<evidence type="ECO:0000256" key="3">
    <source>
        <dbReference type="ARBA" id="ARBA00023306"/>
    </source>
</evidence>
<evidence type="ECO:0000259" key="7">
    <source>
        <dbReference type="SMART" id="SM01332"/>
    </source>
</evidence>
<sequence>MCLRPRKIDVRITNRENLVEPPRKQIRKNVTTKRPALVELGDQLMNQSKKPKKEQVKNLNAKSQPRNEQANSTNATTVESTFKRQKELSKLSRILELMDIFRDDVDTIEYLHSVETKFPIKKGYLTNHRTTPQMRTTLINWMVNIITDFKFTLDTFYLSVSLLDRYLQRNISIGRETLQLVGVTAICLASKYNEEICKPKLSNFANVCDNPFTTTDILKIEVDMLLSHKFNLGLPIHFLRFLDSVVSVASDRHNLAEYLLGIFLLHHESHHINPSLQAAAACCLSVSILSEVSDPSEAWTLPFVFVSTYKYTDIKPVLLKLAKFLYELNTSKFPAMREKYASEIHEKVSLDPKLRGPLIRKLVYQSSLKD</sequence>
<dbReference type="GO" id="GO:0044772">
    <property type="term" value="P:mitotic cell cycle phase transition"/>
    <property type="evidence" value="ECO:0007669"/>
    <property type="project" value="InterPro"/>
</dbReference>
<dbReference type="InterPro" id="IPR036915">
    <property type="entry name" value="Cyclin-like_sf"/>
</dbReference>
<dbReference type="SUPFAM" id="SSF47954">
    <property type="entry name" value="Cyclin-like"/>
    <property type="match status" value="2"/>
</dbReference>
<dbReference type="InterPro" id="IPR004367">
    <property type="entry name" value="Cyclin_C-dom"/>
</dbReference>
<feature type="region of interest" description="Disordered" evidence="5">
    <location>
        <begin position="44"/>
        <end position="79"/>
    </location>
</feature>
<evidence type="ECO:0000313" key="8">
    <source>
        <dbReference type="EMBL" id="KAK5639171.1"/>
    </source>
</evidence>
<feature type="domain" description="Cyclin C-terminal" evidence="7">
    <location>
        <begin position="233"/>
        <end position="354"/>
    </location>
</feature>
<dbReference type="InterPro" id="IPR048258">
    <property type="entry name" value="Cyclins_cyclin-box"/>
</dbReference>
<feature type="domain" description="Cyclin-like" evidence="6">
    <location>
        <begin position="140"/>
        <end position="226"/>
    </location>
</feature>
<evidence type="ECO:0000259" key="6">
    <source>
        <dbReference type="SMART" id="SM00385"/>
    </source>
</evidence>
<evidence type="ECO:0000256" key="2">
    <source>
        <dbReference type="ARBA" id="ARBA00023127"/>
    </source>
</evidence>
<dbReference type="SMART" id="SM00385">
    <property type="entry name" value="CYCLIN"/>
    <property type="match status" value="2"/>
</dbReference>
<dbReference type="EMBL" id="JAVRBK010000009">
    <property type="protein sequence ID" value="KAK5639171.1"/>
    <property type="molecule type" value="Genomic_DNA"/>
</dbReference>
<reference evidence="8 9" key="1">
    <citation type="journal article" date="2024" name="Insects">
        <title>An Improved Chromosome-Level Genome Assembly of the Firefly Pyrocoelia pectoralis.</title>
        <authorList>
            <person name="Fu X."/>
            <person name="Meyer-Rochow V.B."/>
            <person name="Ballantyne L."/>
            <person name="Zhu X."/>
        </authorList>
    </citation>
    <scope>NUCLEOTIDE SEQUENCE [LARGE SCALE GENOMIC DNA]</scope>
    <source>
        <strain evidence="8">XCY_ONT2</strain>
    </source>
</reference>
<accession>A0AAN7ZG25</accession>
<evidence type="ECO:0000313" key="9">
    <source>
        <dbReference type="Proteomes" id="UP001329430"/>
    </source>
</evidence>
<keyword evidence="2 4" id="KW-0195">Cyclin</keyword>
<dbReference type="GO" id="GO:0051301">
    <property type="term" value="P:cell division"/>
    <property type="evidence" value="ECO:0007669"/>
    <property type="project" value="UniProtKB-KW"/>
</dbReference>
<keyword evidence="1" id="KW-0132">Cell division</keyword>
<comment type="similarity">
    <text evidence="4">Belongs to the cyclin family.</text>
</comment>
<proteinExistence type="inferred from homology"/>
<dbReference type="GO" id="GO:0016538">
    <property type="term" value="F:cyclin-dependent protein serine/threonine kinase regulator activity"/>
    <property type="evidence" value="ECO:0007669"/>
    <property type="project" value="InterPro"/>
</dbReference>
<keyword evidence="9" id="KW-1185">Reference proteome</keyword>
<evidence type="ECO:0000256" key="1">
    <source>
        <dbReference type="ARBA" id="ARBA00022618"/>
    </source>
</evidence>